<dbReference type="PROSITE" id="PS51192">
    <property type="entry name" value="HELICASE_ATP_BIND_1"/>
    <property type="match status" value="1"/>
</dbReference>
<dbReference type="CDD" id="cd18791">
    <property type="entry name" value="SF2_C_RHA"/>
    <property type="match status" value="1"/>
</dbReference>
<dbReference type="GO" id="GO:0016787">
    <property type="term" value="F:hydrolase activity"/>
    <property type="evidence" value="ECO:0007669"/>
    <property type="project" value="UniProtKB-KW"/>
</dbReference>
<evidence type="ECO:0000256" key="3">
    <source>
        <dbReference type="ARBA" id="ARBA00022806"/>
    </source>
</evidence>
<dbReference type="InterPro" id="IPR011709">
    <property type="entry name" value="DEAD-box_helicase_OB_fold"/>
</dbReference>
<dbReference type="SMART" id="SM00487">
    <property type="entry name" value="DEXDc"/>
    <property type="match status" value="1"/>
</dbReference>
<dbReference type="Gene3D" id="1.20.120.1080">
    <property type="match status" value="1"/>
</dbReference>
<evidence type="ECO:0000313" key="5">
    <source>
        <dbReference type="EMBL" id="QGO05970.1"/>
    </source>
</evidence>
<dbReference type="GO" id="GO:0005524">
    <property type="term" value="F:ATP binding"/>
    <property type="evidence" value="ECO:0007669"/>
    <property type="project" value="UniProtKB-KW"/>
</dbReference>
<dbReference type="PANTHER" id="PTHR18934">
    <property type="entry name" value="ATP-DEPENDENT RNA HELICASE"/>
    <property type="match status" value="1"/>
</dbReference>
<dbReference type="Gene3D" id="3.40.50.300">
    <property type="entry name" value="P-loop containing nucleotide triphosphate hydrolases"/>
    <property type="match status" value="2"/>
</dbReference>
<dbReference type="GO" id="GO:0003723">
    <property type="term" value="F:RNA binding"/>
    <property type="evidence" value="ECO:0007669"/>
    <property type="project" value="TreeGrafter"/>
</dbReference>
<dbReference type="Proteomes" id="UP000422232">
    <property type="component" value="Chromosome"/>
</dbReference>
<dbReference type="Pfam" id="PF07717">
    <property type="entry name" value="OB_NTP_bind"/>
    <property type="match status" value="1"/>
</dbReference>
<dbReference type="Pfam" id="PF21010">
    <property type="entry name" value="HA2_C"/>
    <property type="match status" value="1"/>
</dbReference>
<reference evidence="5 6" key="1">
    <citation type="submission" date="2019-04" db="EMBL/GenBank/DDBJ databases">
        <title>Complete genome sequencing of Piscirickettsia salmonis strain Psal-009.</title>
        <authorList>
            <person name="Schober I."/>
            <person name="Bunk B."/>
            <person name="Sproer C."/>
            <person name="Carril G.P."/>
            <person name="Riedel T."/>
            <person name="Flores-Herrera P.A."/>
            <person name="Nourdin-Galindo G."/>
            <person name="Marshall S.H."/>
            <person name="Overmann J."/>
        </authorList>
    </citation>
    <scope>NUCLEOTIDE SEQUENCE [LARGE SCALE GENOMIC DNA]</scope>
    <source>
        <strain evidence="5 6">Psal-009</strain>
    </source>
</reference>
<dbReference type="InterPro" id="IPR024590">
    <property type="entry name" value="HrpA_C"/>
</dbReference>
<dbReference type="InterPro" id="IPR010222">
    <property type="entry name" value="RNA_helicase_HrpA"/>
</dbReference>
<dbReference type="PANTHER" id="PTHR18934:SF99">
    <property type="entry name" value="ATP-DEPENDENT RNA HELICASE DHX37-RELATED"/>
    <property type="match status" value="1"/>
</dbReference>
<organism evidence="5 6">
    <name type="scientific">Piscirickettsia salmonis</name>
    <dbReference type="NCBI Taxonomy" id="1238"/>
    <lineage>
        <taxon>Bacteria</taxon>
        <taxon>Pseudomonadati</taxon>
        <taxon>Pseudomonadota</taxon>
        <taxon>Gammaproteobacteria</taxon>
        <taxon>Thiotrichales</taxon>
        <taxon>Piscirickettsiaceae</taxon>
        <taxon>Piscirickettsia</taxon>
    </lineage>
</organism>
<dbReference type="Pfam" id="PF11898">
    <property type="entry name" value="DUF3418"/>
    <property type="match status" value="1"/>
</dbReference>
<evidence type="ECO:0000256" key="2">
    <source>
        <dbReference type="ARBA" id="ARBA00022801"/>
    </source>
</evidence>
<protein>
    <submittedName>
        <fullName evidence="5">ATP-dependent RNA helicase HrpB</fullName>
        <ecNumber evidence="5">3.6.4.13</ecNumber>
    </submittedName>
</protein>
<dbReference type="InterPro" id="IPR003593">
    <property type="entry name" value="AAA+_ATPase"/>
</dbReference>
<dbReference type="InterPro" id="IPR027417">
    <property type="entry name" value="P-loop_NTPase"/>
</dbReference>
<dbReference type="Pfam" id="PF00270">
    <property type="entry name" value="DEAD"/>
    <property type="match status" value="1"/>
</dbReference>
<dbReference type="SMART" id="SM00490">
    <property type="entry name" value="HELICc"/>
    <property type="match status" value="1"/>
</dbReference>
<dbReference type="InterPro" id="IPR007502">
    <property type="entry name" value="Helicase-assoc_dom"/>
</dbReference>
<dbReference type="RefSeq" id="WP_052104693.1">
    <property type="nucleotide sequence ID" value="NZ_CP012413.1"/>
</dbReference>
<keyword evidence="3 5" id="KW-0347">Helicase</keyword>
<proteinExistence type="predicted"/>
<evidence type="ECO:0000313" key="6">
    <source>
        <dbReference type="Proteomes" id="UP000422232"/>
    </source>
</evidence>
<evidence type="ECO:0000256" key="4">
    <source>
        <dbReference type="ARBA" id="ARBA00022840"/>
    </source>
</evidence>
<dbReference type="SMART" id="SM00382">
    <property type="entry name" value="AAA"/>
    <property type="match status" value="1"/>
</dbReference>
<dbReference type="EMBL" id="CP038908">
    <property type="protein sequence ID" value="QGO05970.1"/>
    <property type="molecule type" value="Genomic_DNA"/>
</dbReference>
<sequence length="1288" mass="148195">MQQMIFDQLMQECTVKEAWQLRKAWRAWSKQHNLTYANERLAKKMPDARARVVARAASIPTLNYPDELPVVAARDEIIELIKGNQVVIIAGDTGSGKTTQLPKMCLEAGCGQRGFIGHTQPRRIAARSVADRIAQELGTELGETVGYKVRFYEKIKEINLIKLLTDGMLLSEMQQDRLLLQYDTIIIDEAHERSLNIDFLLGYLKQLLPKRPELKVIITSATIDPERFARFFNNAPVLRVEGRTYPVEVRYRPLLQDDIETESSDAICEAVNELWQSGPGDILVFLSGEREILDLMDALRKAFPRVEVLPLFSRLSLKAQQAIFKSSGSGRRIVLSTNVAETSLTVPGIRYVIDAGFARISRYSYRTKIQRLPIEAISQASANQRKGRCGRVADGICIRLYDELDFNARPEFTDPEVIRTNLSAVILHMANLGLGAIQDFPFLDAPDTRYINDGLRLLTELGAMTADQRLTSLGRMLARFPVDPSIGRMILAGAEKNALSEILIIASALSIQDPRERPQDKQQQADEVHRPLRDQRSDFVSFLKLWQRLSTAREELSKRRFRNYCKENFYAYLRVEEWHDVYQQLSQLAREQKLHFNQEPADYDQLHQAILTGIVTQVAVKSSEDHSYTSTRNRSFHIFPGSSLFKKGPKWCMAWEIVETARVYARQVASIDPLWVEQAAAHLVKREYFEPHWSMKRQQVIAYEKVVLYGVTLIAKRALQYGRIDGKLSREIFIRNGLVGEELQSNAEFYQYNKKLLEEVQQLEHKQRRRDIVVDDDALYRFYDGVIPEFIHSAITLKNWLQKKADKDQVQALYMQRQDLLQQLMEDPVAQFPNQLQVGGFQFTLGYHFEPGGLRDGVTATIPVAILPHLSSAEFECLVPGFLEEKVTMLIKAMPKSLRRQFIPAPDMACRVVHRLDRSRPLTVALALALTALKRINVPVDTWENVMLEPFYQMNFQIINEEGKAIAEGRDLQKLQAKCSNDIDQSSKRELTHRSLLAETEKKMVECWDFGDLEDTVTVEQFSMQMQLFPCLISENNQVFLGAAPIKEQAESYHLHGQVQLAMNIFTEQAKYLKKELLKLNNLAVYFASLGGNEMLADDLVSAVFEATFFKDNRLILKEAEFNQCLEEKRRELVKNGESIAKIIAEVLKMRNLIQKQLKISGSFALIESYEDIKKQLNRLIFPGFIQKTPLKYLERLPVYLKAMLKRLERMKNDVNRDIRHTRLLVPWLEKIDEGELWVKNQQGNMDALIEFQWMIEEYRVSIFAQELKTLYPISEKRLMAQWKSVKG</sequence>
<keyword evidence="1" id="KW-0547">Nucleotide-binding</keyword>
<dbReference type="Pfam" id="PF00271">
    <property type="entry name" value="Helicase_C"/>
    <property type="match status" value="1"/>
</dbReference>
<dbReference type="GO" id="GO:0003724">
    <property type="term" value="F:RNA helicase activity"/>
    <property type="evidence" value="ECO:0007669"/>
    <property type="project" value="UniProtKB-EC"/>
</dbReference>
<dbReference type="SUPFAM" id="SSF52540">
    <property type="entry name" value="P-loop containing nucleoside triphosphate hydrolases"/>
    <property type="match status" value="1"/>
</dbReference>
<dbReference type="NCBIfam" id="NF008348">
    <property type="entry name" value="PRK11131.1"/>
    <property type="match status" value="1"/>
</dbReference>
<dbReference type="PROSITE" id="PS51194">
    <property type="entry name" value="HELICASE_CTER"/>
    <property type="match status" value="1"/>
</dbReference>
<keyword evidence="6" id="KW-1185">Reference proteome</keyword>
<dbReference type="InterPro" id="IPR011545">
    <property type="entry name" value="DEAD/DEAH_box_helicase_dom"/>
</dbReference>
<keyword evidence="2 5" id="KW-0378">Hydrolase</keyword>
<accession>A0A9Q6LL57</accession>
<evidence type="ECO:0000256" key="1">
    <source>
        <dbReference type="ARBA" id="ARBA00022741"/>
    </source>
</evidence>
<dbReference type="FunFam" id="1.20.120.1080:FF:000005">
    <property type="entry name" value="ATP-dependent helicase HrpA"/>
    <property type="match status" value="1"/>
</dbReference>
<gene>
    <name evidence="5" type="primary">hrpB</name>
    <name evidence="5" type="ORF">Psal009_01872</name>
</gene>
<dbReference type="SMART" id="SM00847">
    <property type="entry name" value="HA2"/>
    <property type="match status" value="1"/>
</dbReference>
<name>A0A9Q6LL57_PISSA</name>
<keyword evidence="4" id="KW-0067">ATP-binding</keyword>
<dbReference type="Pfam" id="PF04408">
    <property type="entry name" value="WHD_HA2"/>
    <property type="match status" value="1"/>
</dbReference>
<dbReference type="InterPro" id="IPR001650">
    <property type="entry name" value="Helicase_C-like"/>
</dbReference>
<dbReference type="InterPro" id="IPR048333">
    <property type="entry name" value="HA2_WH"/>
</dbReference>
<dbReference type="InterPro" id="IPR014001">
    <property type="entry name" value="Helicase_ATP-bd"/>
</dbReference>
<dbReference type="EC" id="3.6.4.13" evidence="5"/>
<dbReference type="NCBIfam" id="TIGR01967">
    <property type="entry name" value="DEAH_box_HrpA"/>
    <property type="match status" value="1"/>
</dbReference>